<keyword evidence="3 7" id="KW-0507">mRNA processing</keyword>
<dbReference type="SMART" id="SM00320">
    <property type="entry name" value="WD40"/>
    <property type="match status" value="3"/>
</dbReference>
<evidence type="ECO:0000256" key="6">
    <source>
        <dbReference type="PROSITE-ProRule" id="PRU00221"/>
    </source>
</evidence>
<dbReference type="InterPro" id="IPR035639">
    <property type="entry name" value="CPSF2_MBL"/>
</dbReference>
<dbReference type="SUPFAM" id="SSF50978">
    <property type="entry name" value="WD40 repeat-like"/>
    <property type="match status" value="1"/>
</dbReference>
<evidence type="ECO:0000259" key="9">
    <source>
        <dbReference type="SMART" id="SM01027"/>
    </source>
</evidence>
<feature type="compositionally biased region" description="Basic and acidic residues" evidence="8">
    <location>
        <begin position="922"/>
        <end position="942"/>
    </location>
</feature>
<dbReference type="InterPro" id="IPR001279">
    <property type="entry name" value="Metallo-B-lactamas"/>
</dbReference>
<dbReference type="Pfam" id="PF16661">
    <property type="entry name" value="Lactamase_B_6"/>
    <property type="match status" value="1"/>
</dbReference>
<dbReference type="Proteomes" id="UP000738325">
    <property type="component" value="Unassembled WGS sequence"/>
</dbReference>
<comment type="caution">
    <text evidence="10">The sequence shown here is derived from an EMBL/GenBank/DDBJ whole genome shotgun (WGS) entry which is preliminary data.</text>
</comment>
<evidence type="ECO:0000256" key="8">
    <source>
        <dbReference type="SAM" id="MobiDB-lite"/>
    </source>
</evidence>
<dbReference type="PANTHER" id="PTHR45922:SF1">
    <property type="entry name" value="CLEAVAGE AND POLYADENYLATION SPECIFICITY FACTOR SUBUNIT 2"/>
    <property type="match status" value="1"/>
</dbReference>
<dbReference type="SMART" id="SM01027">
    <property type="entry name" value="Beta-Casp"/>
    <property type="match status" value="1"/>
</dbReference>
<dbReference type="InterPro" id="IPR022712">
    <property type="entry name" value="Beta_Casp"/>
</dbReference>
<dbReference type="Pfam" id="PF10996">
    <property type="entry name" value="Beta-Casp"/>
    <property type="match status" value="1"/>
</dbReference>
<feature type="compositionally biased region" description="Polar residues" evidence="8">
    <location>
        <begin position="1095"/>
        <end position="1105"/>
    </location>
</feature>
<protein>
    <recommendedName>
        <fullName evidence="7">Cleavage and polyadenylation specificity factor subunit 2</fullName>
    </recommendedName>
    <alternativeName>
        <fullName evidence="7">Cleavage and polyadenylation specificity factor 100 kDa subunit</fullName>
    </alternativeName>
</protein>
<dbReference type="InterPro" id="IPR011108">
    <property type="entry name" value="RMMBL"/>
</dbReference>
<dbReference type="CDD" id="cd16293">
    <property type="entry name" value="CPSF2-like_MBL-fold"/>
    <property type="match status" value="1"/>
</dbReference>
<feature type="region of interest" description="Disordered" evidence="8">
    <location>
        <begin position="1079"/>
        <end position="1105"/>
    </location>
</feature>
<dbReference type="InterPro" id="IPR015943">
    <property type="entry name" value="WD40/YVTN_repeat-like_dom_sf"/>
</dbReference>
<dbReference type="InterPro" id="IPR027075">
    <property type="entry name" value="CPSF2"/>
</dbReference>
<dbReference type="InterPro" id="IPR025069">
    <property type="entry name" value="Cpsf2_C"/>
</dbReference>
<evidence type="ECO:0000313" key="11">
    <source>
        <dbReference type="Proteomes" id="UP000738325"/>
    </source>
</evidence>
<reference evidence="10" key="1">
    <citation type="journal article" date="2020" name="Fungal Divers.">
        <title>Resolving the Mortierellaceae phylogeny through synthesis of multi-gene phylogenetics and phylogenomics.</title>
        <authorList>
            <person name="Vandepol N."/>
            <person name="Liber J."/>
            <person name="Desiro A."/>
            <person name="Na H."/>
            <person name="Kennedy M."/>
            <person name="Barry K."/>
            <person name="Grigoriev I.V."/>
            <person name="Miller A.N."/>
            <person name="O'Donnell K."/>
            <person name="Stajich J.E."/>
            <person name="Bonito G."/>
        </authorList>
    </citation>
    <scope>NUCLEOTIDE SEQUENCE</scope>
    <source>
        <strain evidence="10">REB-010B</strain>
    </source>
</reference>
<dbReference type="Pfam" id="PF07521">
    <property type="entry name" value="RMMBL"/>
    <property type="match status" value="1"/>
</dbReference>
<dbReference type="InterPro" id="IPR036866">
    <property type="entry name" value="RibonucZ/Hydroxyglut_hydro"/>
</dbReference>
<sequence length="1207" mass="134366">MSTSYASQSQLVREDCRFLKQTPPKVHNQRLTIQHWQLRDLITCPETSEEFIYVNQNAVNCYNTRTQLTTALMKELTFQPTSLTAACGYLAAGGQRNQLMVRQMNSNWFAHTSVGGSINNALCISEHLGGTRLLISNNDETIKVYSLPGLQRLTSIQLPTAVNYTSVSPDGRKMVAVGDSNQVFLYDISVAAGYQKIGTYTATTEASFSCAWNQSSDKFAVASQDGYVSVWDIRSSEKLCKLGSKQQPQSKGATRCVKFTTSGSIDLLVYSEHVSYVNLVDARTFNERQVVRVAPPNNDEHISGIALSPDSDVCFVGLEHTVLEYSVDTEFTCTLIYPPSGIRPQPCAGSPMESNYIRFTALSGAKSESALCYLLEIDEAKILLDCGWNDAFDVEDLKQLKRIAKDVDACLLSHSTLHHLGALAYAKTHLGLRAQTYATFPVMDMGRLSLYDIWQSKRASEDFTTFNLEDIDQAFEAITCLRYQQPTELSGKCKGITITASSAGHTVGGTIWKISKDTESILYAVDYNHRKDKHLDATVLLQSDGSAPQEFQRPSLMITDAFNSEQLTQPTRLSRDRALLESTMATLNIGGSVLLPTDSSTRVLELAYMFDSYWMANRVRYPLILLTNFSYRTAHFATSMMEWMGDTVRSQLTDTRENPFQFKYLRLCQRLSDLDKYPGPKVILASNLSMETGFAREVFLKMGWSQDPKNTLILTERALPGELARYLYDEWKEGVGNLASKDVGNEVRLDSVLRLKVDRKVLLEGQELAVFLADQEARLEREHADALLMEQTRRTLQGEEDDSDDDEGSMDGDANHLVDIDMLLSKTGSHDVYMKDATKSGGFFKQTQSYRMFPYVERRKKIDDYGESIVVEHFLSASSTAPQQDGREGRNGPGGDMDANGDVRMRGDDDDDDAATGAPKNESGDGKDKWTDTDMIHPEDNLPSKYASAVEDIVVKCKVRYVDLEGRADESAMKTILQAIAPRKLILVHGTENKTKSLYDKYLELSDMTREIYTPSVGEVLNVSEVTNMYKINLTDALLSSLSFSTLGEYDLAYLVGQVQIPPGSAAPVLGMPTIEAEGANKKQGPMGDVGGQHPSGQGQEQDAPASTSALQLLIQQQQMQQQQLEMLAREHRPVFVGDVKLTEFKDRVLKQAGIEAEFMSEGVLVCNGVVAIRKVDQTGQILLEGSPMSRDYYQVRQLLYKQFAIL</sequence>
<evidence type="ECO:0000256" key="1">
    <source>
        <dbReference type="ARBA" id="ARBA00004123"/>
    </source>
</evidence>
<dbReference type="Pfam" id="PF00400">
    <property type="entry name" value="WD40"/>
    <property type="match status" value="1"/>
</dbReference>
<dbReference type="OrthoDB" id="64353at2759"/>
<gene>
    <name evidence="10" type="primary">CPSF2</name>
    <name evidence="10" type="ORF">BGZ99_010108</name>
</gene>
<feature type="region of interest" description="Disordered" evidence="8">
    <location>
        <begin position="789"/>
        <end position="814"/>
    </location>
</feature>
<dbReference type="FunFam" id="3.60.15.10:FF:000008">
    <property type="entry name" value="Cleavage and polyadenylation specificity factor subunit 2"/>
    <property type="match status" value="1"/>
</dbReference>
<dbReference type="EMBL" id="JAAAIP010000091">
    <property type="protein sequence ID" value="KAG0326130.1"/>
    <property type="molecule type" value="Genomic_DNA"/>
</dbReference>
<evidence type="ECO:0000256" key="2">
    <source>
        <dbReference type="ARBA" id="ARBA00010624"/>
    </source>
</evidence>
<organism evidence="10 11">
    <name type="scientific">Dissophora globulifera</name>
    <dbReference type="NCBI Taxonomy" id="979702"/>
    <lineage>
        <taxon>Eukaryota</taxon>
        <taxon>Fungi</taxon>
        <taxon>Fungi incertae sedis</taxon>
        <taxon>Mucoromycota</taxon>
        <taxon>Mortierellomycotina</taxon>
        <taxon>Mortierellomycetes</taxon>
        <taxon>Mortierellales</taxon>
        <taxon>Mortierellaceae</taxon>
        <taxon>Dissophora</taxon>
    </lineage>
</organism>
<comment type="similarity">
    <text evidence="2 7">Belongs to the metallo-beta-lactamase superfamily. RNA-metabolizing metallo-beta-lactamase-like family. CPSF2/YSH1 subfamily.</text>
</comment>
<dbReference type="GO" id="GO:0006398">
    <property type="term" value="P:mRNA 3'-end processing by stem-loop binding and cleavage"/>
    <property type="evidence" value="ECO:0007669"/>
    <property type="project" value="InterPro"/>
</dbReference>
<evidence type="ECO:0000313" key="10">
    <source>
        <dbReference type="EMBL" id="KAG0326130.1"/>
    </source>
</evidence>
<dbReference type="Pfam" id="PF10313">
    <property type="entry name" value="DUF2415"/>
    <property type="match status" value="1"/>
</dbReference>
<accession>A0A9P6RQB6</accession>
<evidence type="ECO:0000256" key="4">
    <source>
        <dbReference type="ARBA" id="ARBA00022884"/>
    </source>
</evidence>
<dbReference type="GO" id="GO:0005847">
    <property type="term" value="C:mRNA cleavage and polyadenylation specificity factor complex"/>
    <property type="evidence" value="ECO:0007669"/>
    <property type="project" value="InterPro"/>
</dbReference>
<name>A0A9P6RQB6_9FUNG</name>
<keyword evidence="6" id="KW-0853">WD repeat</keyword>
<dbReference type="InterPro" id="IPR019417">
    <property type="entry name" value="DUF2415"/>
</dbReference>
<dbReference type="PANTHER" id="PTHR45922">
    <property type="entry name" value="CLEAVAGE AND POLYADENYLATION SPECIFICITY FACTOR SUBUNIT 2"/>
    <property type="match status" value="1"/>
</dbReference>
<feature type="domain" description="Beta-Casp" evidence="9">
    <location>
        <begin position="603"/>
        <end position="727"/>
    </location>
</feature>
<feature type="compositionally biased region" description="Acidic residues" evidence="8">
    <location>
        <begin position="798"/>
        <end position="810"/>
    </location>
</feature>
<evidence type="ECO:0000256" key="3">
    <source>
        <dbReference type="ARBA" id="ARBA00022664"/>
    </source>
</evidence>
<evidence type="ECO:0000256" key="7">
    <source>
        <dbReference type="RuleBase" id="RU365006"/>
    </source>
</evidence>
<dbReference type="Pfam" id="PF13299">
    <property type="entry name" value="CPSF100_C"/>
    <property type="match status" value="1"/>
</dbReference>
<dbReference type="SUPFAM" id="SSF56281">
    <property type="entry name" value="Metallo-hydrolase/oxidoreductase"/>
    <property type="match status" value="1"/>
</dbReference>
<dbReference type="Gene3D" id="3.60.15.10">
    <property type="entry name" value="Ribonuclease Z/Hydroxyacylglutathione hydrolase-like"/>
    <property type="match status" value="1"/>
</dbReference>
<dbReference type="InterPro" id="IPR036322">
    <property type="entry name" value="WD40_repeat_dom_sf"/>
</dbReference>
<dbReference type="InterPro" id="IPR001680">
    <property type="entry name" value="WD40_rpt"/>
</dbReference>
<comment type="subcellular location">
    <subcellularLocation>
        <location evidence="1 7">Nucleus</location>
    </subcellularLocation>
</comment>
<feature type="repeat" description="WD" evidence="6">
    <location>
        <begin position="200"/>
        <end position="241"/>
    </location>
</feature>
<proteinExistence type="inferred from homology"/>
<keyword evidence="5 7" id="KW-0539">Nucleus</keyword>
<feature type="region of interest" description="Disordered" evidence="8">
    <location>
        <begin position="876"/>
        <end position="942"/>
    </location>
</feature>
<keyword evidence="4 7" id="KW-0694">RNA-binding</keyword>
<dbReference type="PROSITE" id="PS50082">
    <property type="entry name" value="WD_REPEATS_2"/>
    <property type="match status" value="1"/>
</dbReference>
<dbReference type="AlphaFoldDB" id="A0A9P6RQB6"/>
<dbReference type="GO" id="GO:0003723">
    <property type="term" value="F:RNA binding"/>
    <property type="evidence" value="ECO:0007669"/>
    <property type="project" value="UniProtKB-KW"/>
</dbReference>
<keyword evidence="11" id="KW-1185">Reference proteome</keyword>
<evidence type="ECO:0000256" key="5">
    <source>
        <dbReference type="ARBA" id="ARBA00023242"/>
    </source>
</evidence>
<dbReference type="Gene3D" id="2.130.10.10">
    <property type="entry name" value="YVTN repeat-like/Quinoprotein amine dehydrogenase"/>
    <property type="match status" value="1"/>
</dbReference>